<gene>
    <name evidence="1" type="ORF">S01H1_77362</name>
</gene>
<reference evidence="1" key="1">
    <citation type="journal article" date="2014" name="Front. Microbiol.">
        <title>High frequency of phylogenetically diverse reductive dehalogenase-homologous genes in deep subseafloor sedimentary metagenomes.</title>
        <authorList>
            <person name="Kawai M."/>
            <person name="Futagami T."/>
            <person name="Toyoda A."/>
            <person name="Takaki Y."/>
            <person name="Nishi S."/>
            <person name="Hori S."/>
            <person name="Arai W."/>
            <person name="Tsubouchi T."/>
            <person name="Morono Y."/>
            <person name="Uchiyama I."/>
            <person name="Ito T."/>
            <person name="Fujiyama A."/>
            <person name="Inagaki F."/>
            <person name="Takami H."/>
        </authorList>
    </citation>
    <scope>NUCLEOTIDE SEQUENCE</scope>
    <source>
        <strain evidence="1">Expedition CK06-06</strain>
    </source>
</reference>
<accession>X0ZQL2</accession>
<sequence>PTRSMTQEATQIPQNLQTIKFQINSALESEKKQSRKPSEILPTLLGCHQEFLMGHMGWWRPFGLEAELEMADDPVDGCGIFQELKNFIKK</sequence>
<name>X0ZQL2_9ZZZZ</name>
<protein>
    <submittedName>
        <fullName evidence="1">Uncharacterized protein</fullName>
    </submittedName>
</protein>
<evidence type="ECO:0000313" key="1">
    <source>
        <dbReference type="EMBL" id="GAG50511.1"/>
    </source>
</evidence>
<organism evidence="1">
    <name type="scientific">marine sediment metagenome</name>
    <dbReference type="NCBI Taxonomy" id="412755"/>
    <lineage>
        <taxon>unclassified sequences</taxon>
        <taxon>metagenomes</taxon>
        <taxon>ecological metagenomes</taxon>
    </lineage>
</organism>
<dbReference type="AlphaFoldDB" id="X0ZQL2"/>
<comment type="caution">
    <text evidence="1">The sequence shown here is derived from an EMBL/GenBank/DDBJ whole genome shotgun (WGS) entry which is preliminary data.</text>
</comment>
<feature type="non-terminal residue" evidence="1">
    <location>
        <position position="1"/>
    </location>
</feature>
<dbReference type="EMBL" id="BARS01051987">
    <property type="protein sequence ID" value="GAG50511.1"/>
    <property type="molecule type" value="Genomic_DNA"/>
</dbReference>
<proteinExistence type="predicted"/>